<dbReference type="GO" id="GO:0009231">
    <property type="term" value="P:riboflavin biosynthetic process"/>
    <property type="evidence" value="ECO:0007669"/>
    <property type="project" value="InterPro"/>
</dbReference>
<dbReference type="Gene3D" id="3.40.430.10">
    <property type="entry name" value="Dihydrofolate Reductase, subunit A"/>
    <property type="match status" value="1"/>
</dbReference>
<dbReference type="STRING" id="546871.SAMN04488543_4246"/>
<reference evidence="2 3" key="1">
    <citation type="submission" date="2016-10" db="EMBL/GenBank/DDBJ databases">
        <authorList>
            <person name="de Groot N.N."/>
        </authorList>
    </citation>
    <scope>NUCLEOTIDE SEQUENCE [LARGE SCALE GENOMIC DNA]</scope>
    <source>
        <strain evidence="2 3">DSM 21741</strain>
    </source>
</reference>
<dbReference type="InterPro" id="IPR002734">
    <property type="entry name" value="RibDG_C"/>
</dbReference>
<dbReference type="Pfam" id="PF01872">
    <property type="entry name" value="RibD_C"/>
    <property type="match status" value="1"/>
</dbReference>
<evidence type="ECO:0000313" key="2">
    <source>
        <dbReference type="EMBL" id="SDT41440.1"/>
    </source>
</evidence>
<proteinExistence type="predicted"/>
<feature type="domain" description="Bacterial bifunctional deaminase-reductase C-terminal" evidence="1">
    <location>
        <begin position="7"/>
        <end position="176"/>
    </location>
</feature>
<dbReference type="InterPro" id="IPR050765">
    <property type="entry name" value="Riboflavin_Biosynth_HTPR"/>
</dbReference>
<dbReference type="EMBL" id="LT629749">
    <property type="protein sequence ID" value="SDT41440.1"/>
    <property type="molecule type" value="Genomic_DNA"/>
</dbReference>
<dbReference type="SUPFAM" id="SSF53597">
    <property type="entry name" value="Dihydrofolate reductase-like"/>
    <property type="match status" value="1"/>
</dbReference>
<dbReference type="GO" id="GO:0008703">
    <property type="term" value="F:5-amino-6-(5-phosphoribosylamino)uracil reductase activity"/>
    <property type="evidence" value="ECO:0007669"/>
    <property type="project" value="InterPro"/>
</dbReference>
<organism evidence="2 3">
    <name type="scientific">Friedmanniella luteola</name>
    <dbReference type="NCBI Taxonomy" id="546871"/>
    <lineage>
        <taxon>Bacteria</taxon>
        <taxon>Bacillati</taxon>
        <taxon>Actinomycetota</taxon>
        <taxon>Actinomycetes</taxon>
        <taxon>Propionibacteriales</taxon>
        <taxon>Nocardioidaceae</taxon>
        <taxon>Friedmanniella</taxon>
    </lineage>
</organism>
<dbReference type="PANTHER" id="PTHR38011">
    <property type="entry name" value="DIHYDROFOLATE REDUCTASE FAMILY PROTEIN (AFU_ORTHOLOGUE AFUA_8G06820)"/>
    <property type="match status" value="1"/>
</dbReference>
<gene>
    <name evidence="2" type="ORF">SAMN04488543_4246</name>
</gene>
<evidence type="ECO:0000313" key="3">
    <source>
        <dbReference type="Proteomes" id="UP000199092"/>
    </source>
</evidence>
<sequence>MTTQYYTATSIDGFIADADNSLDWLFQLEDPEAAEMQQEYPRFLAAVGALAMGSTTYQWLADHTGFLEDPGKWEYTLPTWVFSSRDLPVPDGLDIRLVSGDVRPVHAAMVEAAAGRNVWLVGGGELVGQFHDAGLLDEVILGLASVVLGSGAPLLPRRITTPPLELTEVRRYGSTFVSLRYRVPHG</sequence>
<dbReference type="InterPro" id="IPR024072">
    <property type="entry name" value="DHFR-like_dom_sf"/>
</dbReference>
<evidence type="ECO:0000259" key="1">
    <source>
        <dbReference type="Pfam" id="PF01872"/>
    </source>
</evidence>
<protein>
    <submittedName>
        <fullName evidence="2">Dihydrofolate reductase</fullName>
    </submittedName>
</protein>
<dbReference type="OrthoDB" id="3427770at2"/>
<accession>A0A1H2A659</accession>
<dbReference type="PANTHER" id="PTHR38011:SF11">
    <property type="entry name" value="2,5-DIAMINO-6-RIBOSYLAMINO-4(3H)-PYRIMIDINONE 5'-PHOSPHATE REDUCTASE"/>
    <property type="match status" value="1"/>
</dbReference>
<dbReference type="RefSeq" id="WP_091415922.1">
    <property type="nucleotide sequence ID" value="NZ_LT629749.1"/>
</dbReference>
<dbReference type="AlphaFoldDB" id="A0A1H2A659"/>
<dbReference type="Proteomes" id="UP000199092">
    <property type="component" value="Chromosome I"/>
</dbReference>
<name>A0A1H2A659_9ACTN</name>
<keyword evidence="3" id="KW-1185">Reference proteome</keyword>